<comment type="caution">
    <text evidence="2">The sequence shown here is derived from an EMBL/GenBank/DDBJ whole genome shotgun (WGS) entry which is preliminary data.</text>
</comment>
<evidence type="ECO:0000256" key="1">
    <source>
        <dbReference type="SAM" id="SignalP"/>
    </source>
</evidence>
<feature type="signal peptide" evidence="1">
    <location>
        <begin position="1"/>
        <end position="23"/>
    </location>
</feature>
<evidence type="ECO:0000313" key="3">
    <source>
        <dbReference type="Proteomes" id="UP000533080"/>
    </source>
</evidence>
<evidence type="ECO:0000313" key="2">
    <source>
        <dbReference type="EMBL" id="NOJ80328.1"/>
    </source>
</evidence>
<keyword evidence="1" id="KW-0732">Signal</keyword>
<dbReference type="SUPFAM" id="SSF48452">
    <property type="entry name" value="TPR-like"/>
    <property type="match status" value="1"/>
</dbReference>
<dbReference type="Proteomes" id="UP000533080">
    <property type="component" value="Unassembled WGS sequence"/>
</dbReference>
<sequence length="226" mass="24556">MKTFARASGFLLVCISGASPVLAAAPDANAQGFKASEKGDIRKAHGLFEKALKKDPANPYARLNRARTTTLLQHQEDIDDPCDFANNWVYLALADLSEAVKSNRAAILPKIDEDPKGLKALKALDAYKKWRKAVSVLAGEKGVADSVLGTTSEWLYVHPGQVPLFVKLAADQRVIETRSDMSEHLFNQGTAFFYELLLVSDGEVPQPASDWMSGPLVAAPIIEDCS</sequence>
<evidence type="ECO:0008006" key="4">
    <source>
        <dbReference type="Google" id="ProtNLM"/>
    </source>
</evidence>
<dbReference type="AlphaFoldDB" id="A0A7Y4IJD2"/>
<feature type="chain" id="PRO_5030922074" description="Tetratricopeptide repeat protein" evidence="1">
    <location>
        <begin position="24"/>
        <end position="226"/>
    </location>
</feature>
<dbReference type="RefSeq" id="WP_171442511.1">
    <property type="nucleotide sequence ID" value="NZ_JABFNS010000204.1"/>
</dbReference>
<reference evidence="2 3" key="1">
    <citation type="submission" date="2020-05" db="EMBL/GenBank/DDBJ databases">
        <authorList>
            <person name="Whitworth D."/>
        </authorList>
    </citation>
    <scope>NUCLEOTIDE SEQUENCE [LARGE SCALE GENOMIC DNA]</scope>
    <source>
        <strain evidence="2 3">AM005</strain>
    </source>
</reference>
<name>A0A7Y4IJD2_MYXXA</name>
<gene>
    <name evidence="2" type="ORF">HNV28_18630</name>
</gene>
<organism evidence="2 3">
    <name type="scientific">Myxococcus xanthus</name>
    <dbReference type="NCBI Taxonomy" id="34"/>
    <lineage>
        <taxon>Bacteria</taxon>
        <taxon>Pseudomonadati</taxon>
        <taxon>Myxococcota</taxon>
        <taxon>Myxococcia</taxon>
        <taxon>Myxococcales</taxon>
        <taxon>Cystobacterineae</taxon>
        <taxon>Myxococcaceae</taxon>
        <taxon>Myxococcus</taxon>
    </lineage>
</organism>
<accession>A0A7Y4IJD2</accession>
<dbReference type="Gene3D" id="1.25.40.10">
    <property type="entry name" value="Tetratricopeptide repeat domain"/>
    <property type="match status" value="1"/>
</dbReference>
<protein>
    <recommendedName>
        <fullName evidence="4">Tetratricopeptide repeat protein</fullName>
    </recommendedName>
</protein>
<dbReference type="InterPro" id="IPR011990">
    <property type="entry name" value="TPR-like_helical_dom_sf"/>
</dbReference>
<proteinExistence type="predicted"/>
<dbReference type="EMBL" id="JABFNT010000055">
    <property type="protein sequence ID" value="NOJ80328.1"/>
    <property type="molecule type" value="Genomic_DNA"/>
</dbReference>